<feature type="transmembrane region" description="Helical" evidence="1">
    <location>
        <begin position="53"/>
        <end position="86"/>
    </location>
</feature>
<dbReference type="Proteomes" id="UP001595713">
    <property type="component" value="Unassembled WGS sequence"/>
</dbReference>
<feature type="transmembrane region" description="Helical" evidence="1">
    <location>
        <begin position="98"/>
        <end position="121"/>
    </location>
</feature>
<reference evidence="3" key="1">
    <citation type="journal article" date="2019" name="Int. J. Syst. Evol. Microbiol.">
        <title>The Global Catalogue of Microorganisms (GCM) 10K type strain sequencing project: providing services to taxonomists for standard genome sequencing and annotation.</title>
        <authorList>
            <consortium name="The Broad Institute Genomics Platform"/>
            <consortium name="The Broad Institute Genome Sequencing Center for Infectious Disease"/>
            <person name="Wu L."/>
            <person name="Ma J."/>
        </authorList>
    </citation>
    <scope>NUCLEOTIDE SEQUENCE [LARGE SCALE GENOMIC DNA]</scope>
    <source>
        <strain evidence="3">KCTC 42739</strain>
    </source>
</reference>
<keyword evidence="1" id="KW-1133">Transmembrane helix</keyword>
<proteinExistence type="predicted"/>
<dbReference type="EMBL" id="JBHRXP010000003">
    <property type="protein sequence ID" value="MFC3580191.1"/>
    <property type="molecule type" value="Genomic_DNA"/>
</dbReference>
<keyword evidence="1" id="KW-0472">Membrane</keyword>
<protein>
    <recommendedName>
        <fullName evidence="4">DUF2029 domain-containing protein</fullName>
    </recommendedName>
</protein>
<evidence type="ECO:0008006" key="4">
    <source>
        <dbReference type="Google" id="ProtNLM"/>
    </source>
</evidence>
<feature type="transmembrane region" description="Helical" evidence="1">
    <location>
        <begin position="127"/>
        <end position="149"/>
    </location>
</feature>
<keyword evidence="1" id="KW-0812">Transmembrane</keyword>
<keyword evidence="3" id="KW-1185">Reference proteome</keyword>
<feature type="transmembrane region" description="Helical" evidence="1">
    <location>
        <begin position="183"/>
        <end position="207"/>
    </location>
</feature>
<accession>A0ABV7SV68</accession>
<evidence type="ECO:0000256" key="1">
    <source>
        <dbReference type="SAM" id="Phobius"/>
    </source>
</evidence>
<evidence type="ECO:0000313" key="2">
    <source>
        <dbReference type="EMBL" id="MFC3580191.1"/>
    </source>
</evidence>
<gene>
    <name evidence="2" type="ORF">ACFONA_08425</name>
</gene>
<comment type="caution">
    <text evidence="2">The sequence shown here is derived from an EMBL/GenBank/DDBJ whole genome shotgun (WGS) entry which is preliminary data.</text>
</comment>
<organism evidence="2 3">
    <name type="scientific">Sphingomonas hylomeconis</name>
    <dbReference type="NCBI Taxonomy" id="1395958"/>
    <lineage>
        <taxon>Bacteria</taxon>
        <taxon>Pseudomonadati</taxon>
        <taxon>Pseudomonadota</taxon>
        <taxon>Alphaproteobacteria</taxon>
        <taxon>Sphingomonadales</taxon>
        <taxon>Sphingomonadaceae</taxon>
        <taxon>Sphingomonas</taxon>
    </lineage>
</organism>
<feature type="transmembrane region" description="Helical" evidence="1">
    <location>
        <begin position="282"/>
        <end position="302"/>
    </location>
</feature>
<name>A0ABV7SV68_9SPHN</name>
<evidence type="ECO:0000313" key="3">
    <source>
        <dbReference type="Proteomes" id="UP001595713"/>
    </source>
</evidence>
<sequence length="316" mass="32402">MTIAAAAPVMLCAWLPTAPGAATATAALAGVAALALALWQMLRRLGVPDPDRAAALILLLPSVALNGVIGAHDTLWAAILLLALVAALDRRHDAMLGWAGLAIGLNPQAGLTAPLFVALLINRRVPLLRWPIAPLAAAAALLGTGSVGWTIGLRPLLHEAITGHLLAIDAPNIWTIVQTLPLGYPLLGLAIAIAIGTIATVIAHFAARPIGDHDMIAAALLCTMLAAGLLPLMHERAFFLADILSLALALVRRDRAHWRIALLVQAGSTLALLGHASGIDALTILGGGMTIAATALLAGPLLRPAANDNPVIARSA</sequence>
<feature type="transmembrane region" description="Helical" evidence="1">
    <location>
        <begin position="214"/>
        <end position="230"/>
    </location>
</feature>